<proteinExistence type="predicted"/>
<accession>A0A0A1TXR6</accession>
<sequence>MGVKLELVYLLKVVMKFLTKEDLLTFMSVNHKCHETLKALKVNPKVINSPTIRWFFKHFSPDTFDSAFLDFEVERFIENVKFFRNVNLYYCYKDGRFNEKFCAQLFPKITRLTFYSFEDPVVMEMNKELIKNSKLFSSLYYLDGDLQLIAQFLENYTENGKEKYLHLPTFIVANTLNSLQIPNTYQTQKLIETIEANVPKNDCVNICICMYEQPKDEHLLDIFKTSNYYYLCARSGMCQKWNDKIVCNSGVVYIDGNVEGDIMNGMINKTYANVVYHRFDNAQATVTWNIPDCVKKLCWNRSNNSDHANVLKPTIVPNIACLWLKVLSIAQSECLCFQNDFQCLEKVEVTLSANISFGKECKLGKVTFIGITSSNDFKVNTSLPLLSKLKITTSTNINLAATQLLKLKELYFINCNSIVLPSISFENKIVQIVDTKNVKFDNGNNPIAFLDLSLDYFNTTINKSLQIPFTVLEANEWKMVKFMPMSNRVEVRDNELFRLESLKDEEYDMLISMNFYNESEKDKYMKCKKPTTFTKTGLPSCPEDDDYFQLGEHRVDDVDTFSSSKRASWVERRSIGYHAD</sequence>
<reference evidence="1 2" key="1">
    <citation type="submission" date="2012-10" db="EMBL/GenBank/DDBJ databases">
        <authorList>
            <person name="Zafar N."/>
            <person name="Inman J."/>
            <person name="Hall N."/>
            <person name="Lorenzi H."/>
            <person name="Caler E."/>
        </authorList>
    </citation>
    <scope>NUCLEOTIDE SEQUENCE [LARGE SCALE GENOMIC DNA]</scope>
    <source>
        <strain evidence="1 2">IP1</strain>
    </source>
</reference>
<dbReference type="AlphaFoldDB" id="A0A0A1TXR6"/>
<dbReference type="KEGG" id="eiv:EIN_278300"/>
<evidence type="ECO:0008006" key="3">
    <source>
        <dbReference type="Google" id="ProtNLM"/>
    </source>
</evidence>
<dbReference type="Proteomes" id="UP000014680">
    <property type="component" value="Unassembled WGS sequence"/>
</dbReference>
<dbReference type="EMBL" id="KB207139">
    <property type="protein sequence ID" value="ELP84350.1"/>
    <property type="molecule type" value="Genomic_DNA"/>
</dbReference>
<keyword evidence="2" id="KW-1185">Reference proteome</keyword>
<name>A0A0A1TXR6_ENTIV</name>
<evidence type="ECO:0000313" key="1">
    <source>
        <dbReference type="EMBL" id="ELP84350.1"/>
    </source>
</evidence>
<gene>
    <name evidence="1" type="ORF">EIN_278300</name>
</gene>
<protein>
    <recommendedName>
        <fullName evidence="3">F-box domain-containing protein</fullName>
    </recommendedName>
</protein>
<dbReference type="VEuPathDB" id="AmoebaDB:EIN_278300"/>
<dbReference type="GeneID" id="14883309"/>
<evidence type="ECO:0000313" key="2">
    <source>
        <dbReference type="Proteomes" id="UP000014680"/>
    </source>
</evidence>
<organism evidence="1 2">
    <name type="scientific">Entamoeba invadens IP1</name>
    <dbReference type="NCBI Taxonomy" id="370355"/>
    <lineage>
        <taxon>Eukaryota</taxon>
        <taxon>Amoebozoa</taxon>
        <taxon>Evosea</taxon>
        <taxon>Archamoebae</taxon>
        <taxon>Mastigamoebida</taxon>
        <taxon>Entamoebidae</taxon>
        <taxon>Entamoeba</taxon>
    </lineage>
</organism>
<dbReference type="RefSeq" id="XP_004183696.1">
    <property type="nucleotide sequence ID" value="XM_004183648.1"/>
</dbReference>
<feature type="non-terminal residue" evidence="1">
    <location>
        <position position="580"/>
    </location>
</feature>